<gene>
    <name evidence="1" type="ORF">NCTC12022_00038</name>
</gene>
<sequence>MVELEIVSFLSLIFLTHFKDSDLIKAITWIAT</sequence>
<evidence type="ECO:0000313" key="2">
    <source>
        <dbReference type="Proteomes" id="UP000251942"/>
    </source>
</evidence>
<dbReference type="EMBL" id="UASS01000001">
    <property type="protein sequence ID" value="SPX59218.1"/>
    <property type="molecule type" value="Genomic_DNA"/>
</dbReference>
<dbReference type="AlphaFoldDB" id="A0A2X1R0Y0"/>
<reference evidence="1 2" key="1">
    <citation type="submission" date="2018-06" db="EMBL/GenBank/DDBJ databases">
        <authorList>
            <consortium name="Pathogen Informatics"/>
            <person name="Doyle S."/>
        </authorList>
    </citation>
    <scope>NUCLEOTIDE SEQUENCE [LARGE SCALE GENOMIC DNA]</scope>
    <source>
        <strain evidence="1 2">NCTC12022</strain>
    </source>
</reference>
<evidence type="ECO:0000313" key="1">
    <source>
        <dbReference type="EMBL" id="SPX59218.1"/>
    </source>
</evidence>
<dbReference type="Proteomes" id="UP000251942">
    <property type="component" value="Unassembled WGS sequence"/>
</dbReference>
<protein>
    <submittedName>
        <fullName evidence="1">Uncharacterized protein</fullName>
    </submittedName>
</protein>
<accession>A0A2X1R0Y0</accession>
<name>A0A2X1R0Y0_9GAMM</name>
<organism evidence="1 2">
    <name type="scientific">Legionella feeleii</name>
    <dbReference type="NCBI Taxonomy" id="453"/>
    <lineage>
        <taxon>Bacteria</taxon>
        <taxon>Pseudomonadati</taxon>
        <taxon>Pseudomonadota</taxon>
        <taxon>Gammaproteobacteria</taxon>
        <taxon>Legionellales</taxon>
        <taxon>Legionellaceae</taxon>
        <taxon>Legionella</taxon>
    </lineage>
</organism>
<proteinExistence type="predicted"/>